<sequence>MAFFDVAPYRKEGYEESQPLVYDTTSADSVFSSLPPYPSNERLESHSSGMASPSSPAVVSSGMSSSSQPPMTSIYRQPHSTYQRTASTFSMIENSKKRQAESASQRGQKRSLSSDEQFPAADSNSNTP</sequence>
<evidence type="ECO:0000313" key="3">
    <source>
        <dbReference type="Proteomes" id="UP000054359"/>
    </source>
</evidence>
<dbReference type="EMBL" id="KK122270">
    <property type="protein sequence ID" value="KFM82364.1"/>
    <property type="molecule type" value="Genomic_DNA"/>
</dbReference>
<feature type="region of interest" description="Disordered" evidence="1">
    <location>
        <begin position="28"/>
        <end position="128"/>
    </location>
</feature>
<keyword evidence="3" id="KW-1185">Reference proteome</keyword>
<dbReference type="Proteomes" id="UP000054359">
    <property type="component" value="Unassembled WGS sequence"/>
</dbReference>
<organism evidence="2 3">
    <name type="scientific">Stegodyphus mimosarum</name>
    <name type="common">African social velvet spider</name>
    <dbReference type="NCBI Taxonomy" id="407821"/>
    <lineage>
        <taxon>Eukaryota</taxon>
        <taxon>Metazoa</taxon>
        <taxon>Ecdysozoa</taxon>
        <taxon>Arthropoda</taxon>
        <taxon>Chelicerata</taxon>
        <taxon>Arachnida</taxon>
        <taxon>Araneae</taxon>
        <taxon>Araneomorphae</taxon>
        <taxon>Entelegynae</taxon>
        <taxon>Eresoidea</taxon>
        <taxon>Eresidae</taxon>
        <taxon>Stegodyphus</taxon>
    </lineage>
</organism>
<name>A0A087UYC5_STEMI</name>
<protein>
    <submittedName>
        <fullName evidence="2">Uncharacterized protein</fullName>
    </submittedName>
</protein>
<feature type="non-terminal residue" evidence="2">
    <location>
        <position position="128"/>
    </location>
</feature>
<dbReference type="AlphaFoldDB" id="A0A087UYC5"/>
<gene>
    <name evidence="2" type="ORF">X975_09915</name>
</gene>
<reference evidence="2 3" key="1">
    <citation type="submission" date="2013-11" db="EMBL/GenBank/DDBJ databases">
        <title>Genome sequencing of Stegodyphus mimosarum.</title>
        <authorList>
            <person name="Bechsgaard J."/>
        </authorList>
    </citation>
    <scope>NUCLEOTIDE SEQUENCE [LARGE SCALE GENOMIC DNA]</scope>
</reference>
<accession>A0A087UYC5</accession>
<feature type="compositionally biased region" description="Polar residues" evidence="1">
    <location>
        <begin position="101"/>
        <end position="128"/>
    </location>
</feature>
<feature type="compositionally biased region" description="Low complexity" evidence="1">
    <location>
        <begin position="47"/>
        <end position="67"/>
    </location>
</feature>
<feature type="compositionally biased region" description="Polar residues" evidence="1">
    <location>
        <begin position="68"/>
        <end position="93"/>
    </location>
</feature>
<proteinExistence type="predicted"/>
<evidence type="ECO:0000313" key="2">
    <source>
        <dbReference type="EMBL" id="KFM82364.1"/>
    </source>
</evidence>
<evidence type="ECO:0000256" key="1">
    <source>
        <dbReference type="SAM" id="MobiDB-lite"/>
    </source>
</evidence>